<proteinExistence type="predicted"/>
<organism evidence="2 3">
    <name type="scientific">Galdieria partita</name>
    <dbReference type="NCBI Taxonomy" id="83374"/>
    <lineage>
        <taxon>Eukaryota</taxon>
        <taxon>Rhodophyta</taxon>
        <taxon>Bangiophyceae</taxon>
        <taxon>Galdieriales</taxon>
        <taxon>Galdieriaceae</taxon>
        <taxon>Galdieria</taxon>
    </lineage>
</organism>
<evidence type="ECO:0000256" key="1">
    <source>
        <dbReference type="SAM" id="MobiDB-lite"/>
    </source>
</evidence>
<feature type="region of interest" description="Disordered" evidence="1">
    <location>
        <begin position="203"/>
        <end position="223"/>
    </location>
</feature>
<name>A0A9C7PT17_9RHOD</name>
<protein>
    <submittedName>
        <fullName evidence="2">Uncharacterized protein</fullName>
    </submittedName>
</protein>
<reference evidence="2" key="1">
    <citation type="journal article" date="2022" name="Proc. Natl. Acad. Sci. U.S.A.">
        <title>Life cycle and functional genomics of the unicellular red alga Galdieria for elucidating algal and plant evolution and industrial use.</title>
        <authorList>
            <person name="Hirooka S."/>
            <person name="Itabashi T."/>
            <person name="Ichinose T.M."/>
            <person name="Onuma R."/>
            <person name="Fujiwara T."/>
            <person name="Yamashita S."/>
            <person name="Jong L.W."/>
            <person name="Tomita R."/>
            <person name="Iwane A.H."/>
            <person name="Miyagishima S.Y."/>
        </authorList>
    </citation>
    <scope>NUCLEOTIDE SEQUENCE</scope>
    <source>
        <strain evidence="2">NBRC 102759</strain>
    </source>
</reference>
<evidence type="ECO:0000313" key="2">
    <source>
        <dbReference type="EMBL" id="GJQ10213.1"/>
    </source>
</evidence>
<comment type="caution">
    <text evidence="2">The sequence shown here is derived from an EMBL/GenBank/DDBJ whole genome shotgun (WGS) entry which is preliminary data.</text>
</comment>
<dbReference type="AlphaFoldDB" id="A0A9C7PT17"/>
<dbReference type="EMBL" id="BQMJ01000014">
    <property type="protein sequence ID" value="GJQ10213.1"/>
    <property type="molecule type" value="Genomic_DNA"/>
</dbReference>
<reference evidence="2" key="2">
    <citation type="submission" date="2022-01" db="EMBL/GenBank/DDBJ databases">
        <authorList>
            <person name="Hirooka S."/>
            <person name="Miyagishima S.Y."/>
        </authorList>
    </citation>
    <scope>NUCLEOTIDE SEQUENCE</scope>
    <source>
        <strain evidence="2">NBRC 102759</strain>
    </source>
</reference>
<accession>A0A9C7PT17</accession>
<evidence type="ECO:0000313" key="3">
    <source>
        <dbReference type="Proteomes" id="UP001061958"/>
    </source>
</evidence>
<dbReference type="Proteomes" id="UP001061958">
    <property type="component" value="Unassembled WGS sequence"/>
</dbReference>
<gene>
    <name evidence="2" type="ORF">GpartN1_g2004.t1</name>
</gene>
<dbReference type="OrthoDB" id="9114at2759"/>
<keyword evidence="3" id="KW-1185">Reference proteome</keyword>
<sequence length="430" mass="49440">MNSWLRPLFASPLLKKLNFVATQEHAPLVGDTSILLEKQTLSRKHAFVVEVYLKEHLLWISDGSFTVSSVITEEAAQHLEQDSEYISVAQLRLGEIILRKFDLVLELFQSNCKPRIVIHQFYYKGEIFAPLENSLDLERDPTIGHLLDTFSKVVLGVDSYKREAVFLLSGLWKEAFESSRRWVRFATCHDIIKLGKFMETDSVQVENEEENSVPLSTPSHDEMVRETEQVASNEIKQECYEESNEEMVTMTPDVNIIGTSSQPNSQSIRSPQSLSPLIFQETNDVPKETQGDQSTKESWTQDAMDQWEAYERVVNEHISNGSSYCPTGKAYRIQQLHGHRLPRTFSMFRSELDIAPMDDILLQQYCPRKLEILKVISMDTSSGSIEPDPNEMKCDKKIYSVEELLEEREKWLRCSSIYSLVTPKKRKDTA</sequence>